<evidence type="ECO:0000313" key="3">
    <source>
        <dbReference type="Proteomes" id="UP000485058"/>
    </source>
</evidence>
<proteinExistence type="predicted"/>
<accession>A0A6A0AB80</accession>
<keyword evidence="3" id="KW-1185">Reference proteome</keyword>
<gene>
    <name evidence="2" type="ORF">HaLaN_28772</name>
</gene>
<feature type="compositionally biased region" description="Acidic residues" evidence="1">
    <location>
        <begin position="105"/>
        <end position="134"/>
    </location>
</feature>
<protein>
    <submittedName>
        <fullName evidence="2">Uncharacterized protein</fullName>
    </submittedName>
</protein>
<reference evidence="2 3" key="1">
    <citation type="submission" date="2020-02" db="EMBL/GenBank/DDBJ databases">
        <title>Draft genome sequence of Haematococcus lacustris strain NIES-144.</title>
        <authorList>
            <person name="Morimoto D."/>
            <person name="Nakagawa S."/>
            <person name="Yoshida T."/>
            <person name="Sawayama S."/>
        </authorList>
    </citation>
    <scope>NUCLEOTIDE SEQUENCE [LARGE SCALE GENOMIC DNA]</scope>
    <source>
        <strain evidence="2 3">NIES-144</strain>
    </source>
</reference>
<dbReference type="EMBL" id="BLLF01004645">
    <property type="protein sequence ID" value="GFH30005.1"/>
    <property type="molecule type" value="Genomic_DNA"/>
</dbReference>
<feature type="region of interest" description="Disordered" evidence="1">
    <location>
        <begin position="21"/>
        <end position="44"/>
    </location>
</feature>
<organism evidence="2 3">
    <name type="scientific">Haematococcus lacustris</name>
    <name type="common">Green alga</name>
    <name type="synonym">Haematococcus pluvialis</name>
    <dbReference type="NCBI Taxonomy" id="44745"/>
    <lineage>
        <taxon>Eukaryota</taxon>
        <taxon>Viridiplantae</taxon>
        <taxon>Chlorophyta</taxon>
        <taxon>core chlorophytes</taxon>
        <taxon>Chlorophyceae</taxon>
        <taxon>CS clade</taxon>
        <taxon>Chlamydomonadales</taxon>
        <taxon>Haematococcaceae</taxon>
        <taxon>Haematococcus</taxon>
    </lineage>
</organism>
<name>A0A6A0AB80_HAELA</name>
<sequence length="146" mass="15106">DSKPAVGKAAATASKFIKSYAKGGRGSAGANLDAAGVEEGEEGSAAEVGQLVELMFMAPAKVAAMTRAAQEGRDARLAAKQQQPESDDDRGSDRGSQRGARSGSDDDGDDESEYDYDSDETGELESGSDEEYEEDSGKGTRKGSQG</sequence>
<evidence type="ECO:0000313" key="2">
    <source>
        <dbReference type="EMBL" id="GFH30005.1"/>
    </source>
</evidence>
<evidence type="ECO:0000256" key="1">
    <source>
        <dbReference type="SAM" id="MobiDB-lite"/>
    </source>
</evidence>
<dbReference type="AlphaFoldDB" id="A0A6A0AB80"/>
<comment type="caution">
    <text evidence="2">The sequence shown here is derived from an EMBL/GenBank/DDBJ whole genome shotgun (WGS) entry which is preliminary data.</text>
</comment>
<dbReference type="Proteomes" id="UP000485058">
    <property type="component" value="Unassembled WGS sequence"/>
</dbReference>
<feature type="region of interest" description="Disordered" evidence="1">
    <location>
        <begin position="67"/>
        <end position="146"/>
    </location>
</feature>
<feature type="non-terminal residue" evidence="2">
    <location>
        <position position="1"/>
    </location>
</feature>